<evidence type="ECO:0000256" key="4">
    <source>
        <dbReference type="ARBA" id="ARBA00023211"/>
    </source>
</evidence>
<evidence type="ECO:0000256" key="7">
    <source>
        <dbReference type="NCBIfam" id="TIGR01696"/>
    </source>
</evidence>
<dbReference type="SUPFAM" id="SSF143856">
    <property type="entry name" value="DeoB insert domain-like"/>
    <property type="match status" value="1"/>
</dbReference>
<evidence type="ECO:0000256" key="1">
    <source>
        <dbReference type="ARBA" id="ARBA00010373"/>
    </source>
</evidence>
<comment type="catalytic activity">
    <reaction evidence="6">
        <text>alpha-D-ribose 1-phosphate = D-ribose 5-phosphate</text>
        <dbReference type="Rhea" id="RHEA:18793"/>
        <dbReference type="ChEBI" id="CHEBI:57720"/>
        <dbReference type="ChEBI" id="CHEBI:78346"/>
        <dbReference type="EC" id="5.4.2.7"/>
    </reaction>
</comment>
<dbReference type="NCBIfam" id="TIGR01696">
    <property type="entry name" value="deoB"/>
    <property type="match status" value="1"/>
</dbReference>
<sequence length="389" mass="43055">MVKRVILIVLDSVGIGELPDAAKYGDVRSNTLGHIAEQYPDLQIPNLVKLGLGNIDLTNKLAKTDSPTAAFGKAAEVSSGKDTTTGHWEISGIILEKPFPTFTENGFPKEFIERFEKAIGSKTLGNISASGTAIIDDLGDEHVKTGFPIVYTSADSVFQIAMHEGIIPIERQYEICKIAREMLVGEYEVGRVIARPFDGESGKYSRTSRRKDYAILPPETVLDVLKEKGKGVYAIGKINDIFAEKGITRYKKTATNLEGIIDTIEAIKNPSESFVFTNLVDFDMLFGHRRDVVGYAKCLEEFDSYLPEMLENLKEDDLLIITADHGNDPTHHGNDHTREYIPILNIGKNIKKGVNFGVRNSFADIAATIAEYLEVEYKTQGESYLSLIV</sequence>
<protein>
    <recommendedName>
        <fullName evidence="6 7">Phosphopentomutase</fullName>
        <ecNumber evidence="6 7">5.4.2.7</ecNumber>
    </recommendedName>
    <alternativeName>
        <fullName evidence="6">Phosphodeoxyribomutase</fullName>
    </alternativeName>
</protein>
<dbReference type="PIRSF" id="PIRSF001491">
    <property type="entry name" value="Ppentomutase"/>
    <property type="match status" value="1"/>
</dbReference>
<keyword evidence="5 6" id="KW-0413">Isomerase</keyword>
<keyword evidence="10" id="KW-1185">Reference proteome</keyword>
<dbReference type="InterPro" id="IPR017850">
    <property type="entry name" value="Alkaline_phosphatase_core_sf"/>
</dbReference>
<comment type="caution">
    <text evidence="9">The sequence shown here is derived from an EMBL/GenBank/DDBJ whole genome shotgun (WGS) entry which is preliminary data.</text>
</comment>
<comment type="cofactor">
    <cofactor evidence="6">
        <name>Mn(2+)</name>
        <dbReference type="ChEBI" id="CHEBI:29035"/>
    </cofactor>
    <text evidence="6">Binds 2 manganese ions.</text>
</comment>
<dbReference type="GO" id="GO:0000287">
    <property type="term" value="F:magnesium ion binding"/>
    <property type="evidence" value="ECO:0007669"/>
    <property type="project" value="UniProtKB-UniRule"/>
</dbReference>
<dbReference type="Gene3D" id="3.40.720.10">
    <property type="entry name" value="Alkaline Phosphatase, subunit A"/>
    <property type="match status" value="1"/>
</dbReference>
<keyword evidence="3 6" id="KW-0479">Metal-binding</keyword>
<dbReference type="PANTHER" id="PTHR21110">
    <property type="entry name" value="PHOSPHOPENTOMUTASE"/>
    <property type="match status" value="1"/>
</dbReference>
<feature type="binding site" evidence="6">
    <location>
        <position position="324"/>
    </location>
    <ligand>
        <name>Mn(2+)</name>
        <dbReference type="ChEBI" id="CHEBI:29035"/>
        <label>1</label>
    </ligand>
</feature>
<comment type="function">
    <text evidence="6">Isomerase that catalyzes the conversion of deoxy-ribose 1-phosphate (dRib-1-P) and ribose 1-phosphate (Rib-1-P) to deoxy-ribose 5-phosphate (dRib-5-P) and ribose 5-phosphate (Rib-5-P), respectively.</text>
</comment>
<dbReference type="GO" id="GO:0009117">
    <property type="term" value="P:nucleotide metabolic process"/>
    <property type="evidence" value="ECO:0007669"/>
    <property type="project" value="UniProtKB-UniRule"/>
</dbReference>
<evidence type="ECO:0000256" key="3">
    <source>
        <dbReference type="ARBA" id="ARBA00022723"/>
    </source>
</evidence>
<feature type="binding site" evidence="6">
    <location>
        <position position="11"/>
    </location>
    <ligand>
        <name>Mn(2+)</name>
        <dbReference type="ChEBI" id="CHEBI:29035"/>
        <label>1</label>
    </ligand>
</feature>
<dbReference type="AlphaFoldDB" id="A0AAE3GYD3"/>
<dbReference type="FunFam" id="3.30.70.1250:FF:000001">
    <property type="entry name" value="Phosphopentomutase"/>
    <property type="match status" value="1"/>
</dbReference>
<feature type="binding site" evidence="6">
    <location>
        <position position="336"/>
    </location>
    <ligand>
        <name>Mn(2+)</name>
        <dbReference type="ChEBI" id="CHEBI:29035"/>
        <label>2</label>
    </ligand>
</feature>
<dbReference type="NCBIfam" id="NF003766">
    <property type="entry name" value="PRK05362.1"/>
    <property type="match status" value="1"/>
</dbReference>
<feature type="binding site" evidence="6">
    <location>
        <position position="325"/>
    </location>
    <ligand>
        <name>Mn(2+)</name>
        <dbReference type="ChEBI" id="CHEBI:29035"/>
        <label>1</label>
    </ligand>
</feature>
<dbReference type="CDD" id="cd16009">
    <property type="entry name" value="PPM"/>
    <property type="match status" value="1"/>
</dbReference>
<feature type="binding site" evidence="6">
    <location>
        <position position="283"/>
    </location>
    <ligand>
        <name>Mn(2+)</name>
        <dbReference type="ChEBI" id="CHEBI:29035"/>
        <label>2</label>
    </ligand>
</feature>
<evidence type="ECO:0000313" key="9">
    <source>
        <dbReference type="EMBL" id="MCP9761448.1"/>
    </source>
</evidence>
<comment type="catalytic activity">
    <reaction evidence="6">
        <text>2-deoxy-alpha-D-ribose 1-phosphate = 2-deoxy-D-ribose 5-phosphate</text>
        <dbReference type="Rhea" id="RHEA:27658"/>
        <dbReference type="ChEBI" id="CHEBI:57259"/>
        <dbReference type="ChEBI" id="CHEBI:62877"/>
        <dbReference type="EC" id="5.4.2.7"/>
    </reaction>
</comment>
<dbReference type="InterPro" id="IPR006124">
    <property type="entry name" value="Metalloenzyme"/>
</dbReference>
<dbReference type="InterPro" id="IPR024052">
    <property type="entry name" value="Phosphopentomutase_DeoB_cap_sf"/>
</dbReference>
<keyword evidence="2 6" id="KW-0963">Cytoplasm</keyword>
<keyword evidence="4 6" id="KW-0464">Manganese</keyword>
<dbReference type="HAMAP" id="MF_00740">
    <property type="entry name" value="Phosphopentomut"/>
    <property type="match status" value="1"/>
</dbReference>
<feature type="binding site" evidence="6">
    <location>
        <position position="288"/>
    </location>
    <ligand>
        <name>Mn(2+)</name>
        <dbReference type="ChEBI" id="CHEBI:29035"/>
        <label>2</label>
    </ligand>
</feature>
<dbReference type="GO" id="GO:0006018">
    <property type="term" value="P:2-deoxyribose 1-phosphate catabolic process"/>
    <property type="evidence" value="ECO:0007669"/>
    <property type="project" value="UniProtKB-UniRule"/>
</dbReference>
<dbReference type="GO" id="GO:0043094">
    <property type="term" value="P:metabolic compound salvage"/>
    <property type="evidence" value="ECO:0007669"/>
    <property type="project" value="UniProtKB-UniRule"/>
</dbReference>
<reference evidence="9 10" key="1">
    <citation type="submission" date="2018-11" db="EMBL/GenBank/DDBJ databases">
        <title>Novel bacteria species description.</title>
        <authorList>
            <person name="Han J.-H."/>
        </authorList>
    </citation>
    <scope>NUCLEOTIDE SEQUENCE [LARGE SCALE GENOMIC DNA]</scope>
    <source>
        <strain evidence="9 10">KCTC23259</strain>
    </source>
</reference>
<comment type="subcellular location">
    <subcellularLocation>
        <location evidence="6">Cytoplasm</location>
    </subcellularLocation>
</comment>
<dbReference type="GO" id="GO:0008973">
    <property type="term" value="F:phosphopentomutase activity"/>
    <property type="evidence" value="ECO:0007669"/>
    <property type="project" value="UniProtKB-UniRule"/>
</dbReference>
<dbReference type="EC" id="5.4.2.7" evidence="6 7"/>
<name>A0AAE3GYD3_9BACT</name>
<evidence type="ECO:0000313" key="10">
    <source>
        <dbReference type="Proteomes" id="UP001204144"/>
    </source>
</evidence>
<dbReference type="Pfam" id="PF01676">
    <property type="entry name" value="Metalloenzyme"/>
    <property type="match status" value="1"/>
</dbReference>
<dbReference type="GO" id="GO:0005829">
    <property type="term" value="C:cytosol"/>
    <property type="evidence" value="ECO:0007669"/>
    <property type="project" value="TreeGrafter"/>
</dbReference>
<dbReference type="Gene3D" id="3.30.70.1250">
    <property type="entry name" value="Phosphopentomutase"/>
    <property type="match status" value="1"/>
</dbReference>
<accession>A0AAE3GYD3</accession>
<dbReference type="PANTHER" id="PTHR21110:SF0">
    <property type="entry name" value="PHOSPHOPENTOMUTASE"/>
    <property type="match status" value="1"/>
</dbReference>
<dbReference type="SUPFAM" id="SSF53649">
    <property type="entry name" value="Alkaline phosphatase-like"/>
    <property type="match status" value="1"/>
</dbReference>
<comment type="pathway">
    <text evidence="6">Carbohydrate degradation; 2-deoxy-D-ribose 1-phosphate degradation; D-glyceraldehyde 3-phosphate and acetaldehyde from 2-deoxy-alpha-D-ribose 1-phosphate: step 1/2.</text>
</comment>
<proteinExistence type="inferred from homology"/>
<evidence type="ECO:0000256" key="6">
    <source>
        <dbReference type="HAMAP-Rule" id="MF_00740"/>
    </source>
</evidence>
<evidence type="ECO:0000259" key="8">
    <source>
        <dbReference type="Pfam" id="PF01676"/>
    </source>
</evidence>
<gene>
    <name evidence="6" type="primary">deoB</name>
    <name evidence="9" type="ORF">EGI31_00665</name>
</gene>
<organism evidence="9 10">
    <name type="scientific">Lacihabitans soyangensis</name>
    <dbReference type="NCBI Taxonomy" id="869394"/>
    <lineage>
        <taxon>Bacteria</taxon>
        <taxon>Pseudomonadati</taxon>
        <taxon>Bacteroidota</taxon>
        <taxon>Cytophagia</taxon>
        <taxon>Cytophagales</taxon>
        <taxon>Leadbetterellaceae</taxon>
        <taxon>Lacihabitans</taxon>
    </lineage>
</organism>
<dbReference type="Proteomes" id="UP001204144">
    <property type="component" value="Unassembled WGS sequence"/>
</dbReference>
<evidence type="ECO:0000256" key="5">
    <source>
        <dbReference type="ARBA" id="ARBA00023235"/>
    </source>
</evidence>
<dbReference type="InterPro" id="IPR010045">
    <property type="entry name" value="DeoB"/>
</dbReference>
<feature type="domain" description="Metalloenzyme" evidence="8">
    <location>
        <begin position="3"/>
        <end position="376"/>
    </location>
</feature>
<comment type="similarity">
    <text evidence="1 6">Belongs to the phosphopentomutase family.</text>
</comment>
<dbReference type="GO" id="GO:0030145">
    <property type="term" value="F:manganese ion binding"/>
    <property type="evidence" value="ECO:0007669"/>
    <property type="project" value="UniProtKB-UniRule"/>
</dbReference>
<dbReference type="EMBL" id="RJUF01000001">
    <property type="protein sequence ID" value="MCP9761448.1"/>
    <property type="molecule type" value="Genomic_DNA"/>
</dbReference>
<evidence type="ECO:0000256" key="2">
    <source>
        <dbReference type="ARBA" id="ARBA00022490"/>
    </source>
</evidence>